<evidence type="ECO:0000256" key="2">
    <source>
        <dbReference type="ARBA" id="ARBA00022723"/>
    </source>
</evidence>
<feature type="domain" description="C2H2-type" evidence="10">
    <location>
        <begin position="1147"/>
        <end position="1174"/>
    </location>
</feature>
<dbReference type="Gene3D" id="3.30.160.60">
    <property type="entry name" value="Classic Zinc Finger"/>
    <property type="match status" value="11"/>
</dbReference>
<feature type="compositionally biased region" description="Basic and acidic residues" evidence="9">
    <location>
        <begin position="688"/>
        <end position="699"/>
    </location>
</feature>
<feature type="compositionally biased region" description="Pro residues" evidence="9">
    <location>
        <begin position="643"/>
        <end position="652"/>
    </location>
</feature>
<feature type="region of interest" description="Disordered" evidence="9">
    <location>
        <begin position="622"/>
        <end position="669"/>
    </location>
</feature>
<accession>A0AAN9ZCL2</accession>
<feature type="region of interest" description="Disordered" evidence="9">
    <location>
        <begin position="247"/>
        <end position="278"/>
    </location>
</feature>
<dbReference type="Proteomes" id="UP001378592">
    <property type="component" value="Unassembled WGS sequence"/>
</dbReference>
<evidence type="ECO:0000256" key="6">
    <source>
        <dbReference type="ARBA" id="ARBA00023125"/>
    </source>
</evidence>
<evidence type="ECO:0000259" key="10">
    <source>
        <dbReference type="PROSITE" id="PS50157"/>
    </source>
</evidence>
<proteinExistence type="predicted"/>
<feature type="domain" description="C2H2-type" evidence="10">
    <location>
        <begin position="968"/>
        <end position="991"/>
    </location>
</feature>
<feature type="domain" description="C2H2-type" evidence="10">
    <location>
        <begin position="1091"/>
        <end position="1118"/>
    </location>
</feature>
<dbReference type="PROSITE" id="PS00028">
    <property type="entry name" value="ZINC_FINGER_C2H2_1"/>
    <property type="match status" value="12"/>
</dbReference>
<reference evidence="11 12" key="1">
    <citation type="submission" date="2024-03" db="EMBL/GenBank/DDBJ databases">
        <title>The genome assembly and annotation of the cricket Gryllus longicercus Weissman &amp; Gray.</title>
        <authorList>
            <person name="Szrajer S."/>
            <person name="Gray D."/>
            <person name="Ylla G."/>
        </authorList>
    </citation>
    <scope>NUCLEOTIDE SEQUENCE [LARGE SCALE GENOMIC DNA]</scope>
    <source>
        <strain evidence="11">DAG 2021-001</strain>
        <tissue evidence="11">Whole body minus gut</tissue>
    </source>
</reference>
<keyword evidence="2" id="KW-0479">Metal-binding</keyword>
<evidence type="ECO:0000256" key="4">
    <source>
        <dbReference type="ARBA" id="ARBA00022771"/>
    </source>
</evidence>
<feature type="domain" description="C2H2-type" evidence="10">
    <location>
        <begin position="853"/>
        <end position="880"/>
    </location>
</feature>
<protein>
    <recommendedName>
        <fullName evidence="10">C2H2-type domain-containing protein</fullName>
    </recommendedName>
</protein>
<dbReference type="Pfam" id="PF00096">
    <property type="entry name" value="zf-C2H2"/>
    <property type="match status" value="5"/>
</dbReference>
<feature type="region of interest" description="Disordered" evidence="9">
    <location>
        <begin position="499"/>
        <end position="526"/>
    </location>
</feature>
<keyword evidence="3" id="KW-0677">Repeat</keyword>
<dbReference type="GO" id="GO:0000978">
    <property type="term" value="F:RNA polymerase II cis-regulatory region sequence-specific DNA binding"/>
    <property type="evidence" value="ECO:0007669"/>
    <property type="project" value="TreeGrafter"/>
</dbReference>
<keyword evidence="12" id="KW-1185">Reference proteome</keyword>
<dbReference type="FunFam" id="3.30.160.60:FF:000145">
    <property type="entry name" value="Zinc finger protein 574"/>
    <property type="match status" value="1"/>
</dbReference>
<dbReference type="PROSITE" id="PS50157">
    <property type="entry name" value="ZINC_FINGER_C2H2_2"/>
    <property type="match status" value="13"/>
</dbReference>
<sequence length="1179" mass="130192">MDTSVSCPVCTLYLREGVSLQTHLNTHPKDQVIEALLKYCGPGREGNAQNEMDSMLAAQYTGEQNEPALGESTESGTSQQYPSSSSHFTAAVTYQQFMSSNASVGGAVMPQCFSVPAIIAAPAGEMGTAAVMPLLYNPYILQQQQQQLQFYNAFRTVPQQPLTRQILPPSALFPISPQFSIAASGNPVFQNNIPVSSSSAAVLQNGDNIQSNSSIFLSSISNGCQEAKRNEKDQAIVPSTPELPKYRDVEDKQCSPKHISQCSDSQETQEADQVQDLPNNSANVREEYEENINNQIIVPSPTGAKNDCSNSAYGSDRNEKMVSNSCDKGCANEDGNVCMDDITGASDVLFSPVSPNLRVRTDLSKVSSEAKDEPAGGNSSELENACVDVIVHEERNSMSAAGEKCNENEGWGFLSETDKNGSVEICPVDSAEKDSAEYITSDIYTDGAVCEVESQPSEAQVPTTVCRDSAASMEGRHFKVVDIEGIHVLVPTHFLATEGDQAQSDNREAVLKPSSQQSRCGDQTTDCDTDVSAVANQDIQTDEVMPPMGELSGQESLGENDISSWSQEKDDVTTSYDLLAREKWEASDGSDAENDGDLGASPVPTKLLKVATGCPPLPLTMPLASPPLASPPATSPASVSPLPTAPPPPPPQTTTATADDAKPKKKRREKLRCVYKCWTCDETFTCPKERRVHQSEKHAGPRVGGPGAEAKAEPWQSDTAHSPAPRDSPADADLLGRVKEEQGEDCKAGFKSEALALAQAAAADEDDDLDELKPGAFDEERLKGVKDLEEQPGADENAFKFICSRCENVFSSAKSLHRHVRTVHGQSQFTCRTCGEKFPSEPTYLAHLKIHPLECSRCGKYFYRHQNLNLHIRRHLGIKPFKCSICDKSFVTKQKLAEHTNTHTGNTPIKCNLCSETFRRYSNLIQHKNRHHLKLKKKVKDFICHCGEVFHSQKKLLWHKEIHDEKPKTCSYCSERFVHASSLTRHIRKAHDQRYFPCTGREAENVECPVCGCVFLKSSLAVHMRLHSGQRPFSCHICGKSFSTKWNLQLHRWTHAARSLKPFKCSLCKSAFIRHSEYTAHMHSHRNVRPYTCNYCGSQFIRKYNCIRHAREHEGEKAFSCDVCHKAFHRRYYLKEHMRIHSGARPFACHICGKTSSTKSNHNKHVKIHHAREAVNTEG</sequence>
<evidence type="ECO:0000256" key="3">
    <source>
        <dbReference type="ARBA" id="ARBA00022737"/>
    </source>
</evidence>
<name>A0AAN9ZCL2_9ORTH</name>
<feature type="domain" description="C2H2-type" evidence="10">
    <location>
        <begin position="1063"/>
        <end position="1090"/>
    </location>
</feature>
<keyword evidence="7" id="KW-0539">Nucleus</keyword>
<dbReference type="InterPro" id="IPR050589">
    <property type="entry name" value="Ikaros_C2H2-ZF"/>
</dbReference>
<evidence type="ECO:0000256" key="5">
    <source>
        <dbReference type="ARBA" id="ARBA00022833"/>
    </source>
</evidence>
<evidence type="ECO:0000256" key="8">
    <source>
        <dbReference type="PROSITE-ProRule" id="PRU00042"/>
    </source>
</evidence>
<dbReference type="SMART" id="SM00355">
    <property type="entry name" value="ZnF_C2H2"/>
    <property type="match status" value="15"/>
</dbReference>
<feature type="compositionally biased region" description="Polar residues" evidence="9">
    <location>
        <begin position="553"/>
        <end position="566"/>
    </location>
</feature>
<dbReference type="FunFam" id="3.30.160.60:FF:000870">
    <property type="entry name" value="zinc finger protein 197 isoform X1"/>
    <property type="match status" value="1"/>
</dbReference>
<dbReference type="PANTHER" id="PTHR24404:SF114">
    <property type="entry name" value="KLUMPFUSS, ISOFORM B-RELATED"/>
    <property type="match status" value="1"/>
</dbReference>
<dbReference type="InterPro" id="IPR036236">
    <property type="entry name" value="Znf_C2H2_sf"/>
</dbReference>
<feature type="domain" description="C2H2-type" evidence="10">
    <location>
        <begin position="801"/>
        <end position="829"/>
    </location>
</feature>
<feature type="region of interest" description="Disordered" evidence="9">
    <location>
        <begin position="541"/>
        <end position="570"/>
    </location>
</feature>
<dbReference type="InterPro" id="IPR013087">
    <property type="entry name" value="Znf_C2H2_type"/>
</dbReference>
<organism evidence="11 12">
    <name type="scientific">Gryllus longicercus</name>
    <dbReference type="NCBI Taxonomy" id="2509291"/>
    <lineage>
        <taxon>Eukaryota</taxon>
        <taxon>Metazoa</taxon>
        <taxon>Ecdysozoa</taxon>
        <taxon>Arthropoda</taxon>
        <taxon>Hexapoda</taxon>
        <taxon>Insecta</taxon>
        <taxon>Pterygota</taxon>
        <taxon>Neoptera</taxon>
        <taxon>Polyneoptera</taxon>
        <taxon>Orthoptera</taxon>
        <taxon>Ensifera</taxon>
        <taxon>Gryllidea</taxon>
        <taxon>Grylloidea</taxon>
        <taxon>Gryllidae</taxon>
        <taxon>Gryllinae</taxon>
        <taxon>Gryllus</taxon>
    </lineage>
</organism>
<dbReference type="Pfam" id="PF13912">
    <property type="entry name" value="zf-C2H2_6"/>
    <property type="match status" value="1"/>
</dbReference>
<dbReference type="GO" id="GO:0008270">
    <property type="term" value="F:zinc ion binding"/>
    <property type="evidence" value="ECO:0007669"/>
    <property type="project" value="UniProtKB-KW"/>
</dbReference>
<feature type="domain" description="C2H2-type" evidence="10">
    <location>
        <begin position="1119"/>
        <end position="1146"/>
    </location>
</feature>
<feature type="compositionally biased region" description="Polar residues" evidence="9">
    <location>
        <begin position="513"/>
        <end position="526"/>
    </location>
</feature>
<feature type="domain" description="C2H2-type" evidence="10">
    <location>
        <begin position="829"/>
        <end position="856"/>
    </location>
</feature>
<evidence type="ECO:0000256" key="9">
    <source>
        <dbReference type="SAM" id="MobiDB-lite"/>
    </source>
</evidence>
<evidence type="ECO:0000256" key="1">
    <source>
        <dbReference type="ARBA" id="ARBA00004123"/>
    </source>
</evidence>
<evidence type="ECO:0000313" key="12">
    <source>
        <dbReference type="Proteomes" id="UP001378592"/>
    </source>
</evidence>
<evidence type="ECO:0000313" key="11">
    <source>
        <dbReference type="EMBL" id="KAK7869939.1"/>
    </source>
</evidence>
<dbReference type="GO" id="GO:0005634">
    <property type="term" value="C:nucleus"/>
    <property type="evidence" value="ECO:0007669"/>
    <property type="project" value="UniProtKB-SubCell"/>
</dbReference>
<dbReference type="AlphaFoldDB" id="A0AAN9ZCL2"/>
<feature type="domain" description="C2H2-type" evidence="10">
    <location>
        <begin position="1033"/>
        <end position="1060"/>
    </location>
</feature>
<feature type="compositionally biased region" description="Pro residues" evidence="9">
    <location>
        <begin position="622"/>
        <end position="634"/>
    </location>
</feature>
<dbReference type="SUPFAM" id="SSF57667">
    <property type="entry name" value="beta-beta-alpha zinc fingers"/>
    <property type="match status" value="7"/>
</dbReference>
<keyword evidence="4 8" id="KW-0863">Zinc-finger</keyword>
<dbReference type="EMBL" id="JAZDUA010000066">
    <property type="protein sequence ID" value="KAK7869939.1"/>
    <property type="molecule type" value="Genomic_DNA"/>
</dbReference>
<dbReference type="GO" id="GO:0006357">
    <property type="term" value="P:regulation of transcription by RNA polymerase II"/>
    <property type="evidence" value="ECO:0007669"/>
    <property type="project" value="TreeGrafter"/>
</dbReference>
<feature type="compositionally biased region" description="Polar residues" evidence="9">
    <location>
        <begin position="258"/>
        <end position="278"/>
    </location>
</feature>
<gene>
    <name evidence="11" type="ORF">R5R35_013717</name>
</gene>
<keyword evidence="6" id="KW-0238">DNA-binding</keyword>
<keyword evidence="5" id="KW-0862">Zinc</keyword>
<evidence type="ECO:0000256" key="7">
    <source>
        <dbReference type="ARBA" id="ARBA00023242"/>
    </source>
</evidence>
<comment type="subcellular location">
    <subcellularLocation>
        <location evidence="1">Nucleus</location>
    </subcellularLocation>
</comment>
<feature type="domain" description="C2H2-type" evidence="10">
    <location>
        <begin position="1006"/>
        <end position="1032"/>
    </location>
</feature>
<dbReference type="FunFam" id="3.30.160.60:FF:000100">
    <property type="entry name" value="Zinc finger 45-like"/>
    <property type="match status" value="1"/>
</dbReference>
<feature type="domain" description="C2H2-type" evidence="10">
    <location>
        <begin position="675"/>
        <end position="703"/>
    </location>
</feature>
<feature type="region of interest" description="Disordered" evidence="9">
    <location>
        <begin position="688"/>
        <end position="731"/>
    </location>
</feature>
<comment type="caution">
    <text evidence="11">The sequence shown here is derived from an EMBL/GenBank/DDBJ whole genome shotgun (WGS) entry which is preliminary data.</text>
</comment>
<feature type="domain" description="C2H2-type" evidence="10">
    <location>
        <begin position="909"/>
        <end position="937"/>
    </location>
</feature>
<dbReference type="PANTHER" id="PTHR24404">
    <property type="entry name" value="ZINC FINGER PROTEIN"/>
    <property type="match status" value="1"/>
</dbReference>
<feature type="domain" description="C2H2-type" evidence="10">
    <location>
        <begin position="881"/>
        <end position="908"/>
    </location>
</feature>
<dbReference type="GO" id="GO:0003700">
    <property type="term" value="F:DNA-binding transcription factor activity"/>
    <property type="evidence" value="ECO:0007669"/>
    <property type="project" value="TreeGrafter"/>
</dbReference>